<name>A0A315AW17_PRUYE</name>
<protein>
    <submittedName>
        <fullName evidence="1">Uncharacterized protein</fullName>
    </submittedName>
</protein>
<sequence>MLPSTEESPSSPAFIQPNLPAVTNVGKGTGVRSYLLCNRVRVYTQFPDIAFPNRITVVPVSDDKWVAFSLEFPNEESN</sequence>
<accession>A0A315AW17</accession>
<evidence type="ECO:0000313" key="2">
    <source>
        <dbReference type="Proteomes" id="UP000250321"/>
    </source>
</evidence>
<dbReference type="Proteomes" id="UP000250321">
    <property type="component" value="Unassembled WGS sequence"/>
</dbReference>
<evidence type="ECO:0000313" key="1">
    <source>
        <dbReference type="EMBL" id="PQQ18446.1"/>
    </source>
</evidence>
<proteinExistence type="predicted"/>
<gene>
    <name evidence="1" type="ORF">Pyn_00213</name>
</gene>
<keyword evidence="2" id="KW-1185">Reference proteome</keyword>
<reference evidence="1 2" key="1">
    <citation type="submission" date="2018-02" db="EMBL/GenBank/DDBJ databases">
        <title>Draft genome of wild Prunus yedoensis var. nudiflora.</title>
        <authorList>
            <person name="Baek S."/>
            <person name="Kim J.-H."/>
            <person name="Choi K."/>
            <person name="Kim G.-B."/>
            <person name="Cho A."/>
            <person name="Jang H."/>
            <person name="Shin C.-H."/>
            <person name="Yu H.-J."/>
            <person name="Mun J.-H."/>
        </authorList>
    </citation>
    <scope>NUCLEOTIDE SEQUENCE [LARGE SCALE GENOMIC DNA]</scope>
    <source>
        <strain evidence="2">cv. Jeju island</strain>
        <tissue evidence="1">Leaf</tissue>
    </source>
</reference>
<dbReference type="STRING" id="2094558.A0A315AW17"/>
<organism evidence="1 2">
    <name type="scientific">Prunus yedoensis var. nudiflora</name>
    <dbReference type="NCBI Taxonomy" id="2094558"/>
    <lineage>
        <taxon>Eukaryota</taxon>
        <taxon>Viridiplantae</taxon>
        <taxon>Streptophyta</taxon>
        <taxon>Embryophyta</taxon>
        <taxon>Tracheophyta</taxon>
        <taxon>Spermatophyta</taxon>
        <taxon>Magnoliopsida</taxon>
        <taxon>eudicotyledons</taxon>
        <taxon>Gunneridae</taxon>
        <taxon>Pentapetalae</taxon>
        <taxon>rosids</taxon>
        <taxon>fabids</taxon>
        <taxon>Rosales</taxon>
        <taxon>Rosaceae</taxon>
        <taxon>Amygdaloideae</taxon>
        <taxon>Amygdaleae</taxon>
        <taxon>Prunus</taxon>
    </lineage>
</organism>
<comment type="caution">
    <text evidence="1">The sequence shown here is derived from an EMBL/GenBank/DDBJ whole genome shotgun (WGS) entry which is preliminary data.</text>
</comment>
<dbReference type="EMBL" id="PJQY01000108">
    <property type="protein sequence ID" value="PQQ18446.1"/>
    <property type="molecule type" value="Genomic_DNA"/>
</dbReference>
<dbReference type="AlphaFoldDB" id="A0A315AW17"/>
<dbReference type="OrthoDB" id="5274873at2759"/>